<keyword evidence="2" id="KW-0813">Transport</keyword>
<dbReference type="AlphaFoldDB" id="A0A9D1F3H4"/>
<keyword evidence="4 6" id="KW-0067">ATP-binding</keyword>
<dbReference type="PANTHER" id="PTHR42711:SF5">
    <property type="entry name" value="ABC TRANSPORTER ATP-BINDING PROTEIN NATA"/>
    <property type="match status" value="1"/>
</dbReference>
<evidence type="ECO:0000256" key="3">
    <source>
        <dbReference type="ARBA" id="ARBA00022741"/>
    </source>
</evidence>
<feature type="domain" description="ABC transporter" evidence="5">
    <location>
        <begin position="8"/>
        <end position="228"/>
    </location>
</feature>
<comment type="similarity">
    <text evidence="1">Belongs to the ABC transporter superfamily.</text>
</comment>
<dbReference type="InterPro" id="IPR027417">
    <property type="entry name" value="P-loop_NTPase"/>
</dbReference>
<dbReference type="Proteomes" id="UP000823927">
    <property type="component" value="Unassembled WGS sequence"/>
</dbReference>
<dbReference type="InterPro" id="IPR017871">
    <property type="entry name" value="ABC_transporter-like_CS"/>
</dbReference>
<reference evidence="6" key="1">
    <citation type="submission" date="2020-10" db="EMBL/GenBank/DDBJ databases">
        <authorList>
            <person name="Gilroy R."/>
        </authorList>
    </citation>
    <scope>NUCLEOTIDE SEQUENCE</scope>
    <source>
        <strain evidence="6">CHK178-757</strain>
    </source>
</reference>
<evidence type="ECO:0000256" key="1">
    <source>
        <dbReference type="ARBA" id="ARBA00005417"/>
    </source>
</evidence>
<dbReference type="GO" id="GO:0016887">
    <property type="term" value="F:ATP hydrolysis activity"/>
    <property type="evidence" value="ECO:0007669"/>
    <property type="project" value="InterPro"/>
</dbReference>
<comment type="caution">
    <text evidence="6">The sequence shown here is derived from an EMBL/GenBank/DDBJ whole genome shotgun (WGS) entry which is preliminary data.</text>
</comment>
<dbReference type="SUPFAM" id="SSF52540">
    <property type="entry name" value="P-loop containing nucleoside triphosphate hydrolases"/>
    <property type="match status" value="1"/>
</dbReference>
<accession>A0A9D1F3H4</accession>
<dbReference type="PROSITE" id="PS50893">
    <property type="entry name" value="ABC_TRANSPORTER_2"/>
    <property type="match status" value="1"/>
</dbReference>
<keyword evidence="3" id="KW-0547">Nucleotide-binding</keyword>
<reference evidence="6" key="2">
    <citation type="journal article" date="2021" name="PeerJ">
        <title>Extensive microbial diversity within the chicken gut microbiome revealed by metagenomics and culture.</title>
        <authorList>
            <person name="Gilroy R."/>
            <person name="Ravi A."/>
            <person name="Getino M."/>
            <person name="Pursley I."/>
            <person name="Horton D.L."/>
            <person name="Alikhan N.F."/>
            <person name="Baker D."/>
            <person name="Gharbi K."/>
            <person name="Hall N."/>
            <person name="Watson M."/>
            <person name="Adriaenssens E.M."/>
            <person name="Foster-Nyarko E."/>
            <person name="Jarju S."/>
            <person name="Secka A."/>
            <person name="Antonio M."/>
            <person name="Oren A."/>
            <person name="Chaudhuri R.R."/>
            <person name="La Ragione R."/>
            <person name="Hildebrand F."/>
            <person name="Pallen M.J."/>
        </authorList>
    </citation>
    <scope>NUCLEOTIDE SEQUENCE</scope>
    <source>
        <strain evidence="6">CHK178-757</strain>
    </source>
</reference>
<dbReference type="Pfam" id="PF00005">
    <property type="entry name" value="ABC_tran"/>
    <property type="match status" value="1"/>
</dbReference>
<organism evidence="6 7">
    <name type="scientific">Candidatus Scybalocola faecigallinarum</name>
    <dbReference type="NCBI Taxonomy" id="2840941"/>
    <lineage>
        <taxon>Bacteria</taxon>
        <taxon>Bacillati</taxon>
        <taxon>Bacillota</taxon>
        <taxon>Clostridia</taxon>
        <taxon>Lachnospirales</taxon>
        <taxon>Lachnospiraceae</taxon>
        <taxon>Lachnospiraceae incertae sedis</taxon>
        <taxon>Candidatus Scybalocola (ex Gilroy et al. 2021)</taxon>
    </lineage>
</organism>
<dbReference type="Gene3D" id="3.40.50.300">
    <property type="entry name" value="P-loop containing nucleotide triphosphate hydrolases"/>
    <property type="match status" value="1"/>
</dbReference>
<name>A0A9D1F3H4_9FIRM</name>
<dbReference type="InterPro" id="IPR003439">
    <property type="entry name" value="ABC_transporter-like_ATP-bd"/>
</dbReference>
<proteinExistence type="inferred from homology"/>
<gene>
    <name evidence="6" type="ORF">IAB46_02170</name>
</gene>
<dbReference type="PANTHER" id="PTHR42711">
    <property type="entry name" value="ABC TRANSPORTER ATP-BINDING PROTEIN"/>
    <property type="match status" value="1"/>
</dbReference>
<evidence type="ECO:0000259" key="5">
    <source>
        <dbReference type="PROSITE" id="PS50893"/>
    </source>
</evidence>
<evidence type="ECO:0000256" key="4">
    <source>
        <dbReference type="ARBA" id="ARBA00022840"/>
    </source>
</evidence>
<sequence>MFTNHPEAKIHNLSKGFGKKVILDQLSLDIYPGTCTGILGENGCGKSTFLSVLAGTVKADQGSFFLRDKDLFKEPGLRRKHVGYVPQGTPLMDELTAMDHLRLWYPGKKEIYKELEDGVLGMLGIGDFLKVPVSRMSGGMKKRLSIGCAVADHPEILLLDEPSAALDLICKERISVYLSQFKARGGMILLTTHDIQELPLCDRLFILKQGKLAPYHYDGNYHRLAGSL</sequence>
<dbReference type="PROSITE" id="PS00211">
    <property type="entry name" value="ABC_TRANSPORTER_1"/>
    <property type="match status" value="1"/>
</dbReference>
<evidence type="ECO:0000313" key="6">
    <source>
        <dbReference type="EMBL" id="HIS46357.1"/>
    </source>
</evidence>
<evidence type="ECO:0000256" key="2">
    <source>
        <dbReference type="ARBA" id="ARBA00022448"/>
    </source>
</evidence>
<dbReference type="InterPro" id="IPR050763">
    <property type="entry name" value="ABC_transporter_ATP-binding"/>
</dbReference>
<dbReference type="SMART" id="SM00382">
    <property type="entry name" value="AAA"/>
    <property type="match status" value="1"/>
</dbReference>
<dbReference type="InterPro" id="IPR003593">
    <property type="entry name" value="AAA+_ATPase"/>
</dbReference>
<protein>
    <submittedName>
        <fullName evidence="6">ABC transporter ATP-binding protein</fullName>
    </submittedName>
</protein>
<dbReference type="EMBL" id="DVIT01000011">
    <property type="protein sequence ID" value="HIS46357.1"/>
    <property type="molecule type" value="Genomic_DNA"/>
</dbReference>
<evidence type="ECO:0000313" key="7">
    <source>
        <dbReference type="Proteomes" id="UP000823927"/>
    </source>
</evidence>
<dbReference type="GO" id="GO:0005524">
    <property type="term" value="F:ATP binding"/>
    <property type="evidence" value="ECO:0007669"/>
    <property type="project" value="UniProtKB-KW"/>
</dbReference>